<proteinExistence type="predicted"/>
<comment type="caution">
    <text evidence="1">The sequence shown here is derived from an EMBL/GenBank/DDBJ whole genome shotgun (WGS) entry which is preliminary data.</text>
</comment>
<sequence length="50" mass="5466">MFLQLNLLALLLAPVMTYVGAAIVFSVFGSKAQRLLHPVSRTSLSYPDSQ</sequence>
<accession>A0ABS8GBB1</accession>
<dbReference type="RefSeq" id="WP_229161658.1">
    <property type="nucleotide sequence ID" value="NZ_JAJEWP010000004.1"/>
</dbReference>
<dbReference type="Proteomes" id="UP001520878">
    <property type="component" value="Unassembled WGS sequence"/>
</dbReference>
<protein>
    <submittedName>
        <fullName evidence="1">Uncharacterized protein</fullName>
    </submittedName>
</protein>
<name>A0ABS8GBB1_9ALTE</name>
<gene>
    <name evidence="1" type="ORF">LJ739_14630</name>
</gene>
<evidence type="ECO:0000313" key="1">
    <source>
        <dbReference type="EMBL" id="MCC2617486.1"/>
    </source>
</evidence>
<evidence type="ECO:0000313" key="2">
    <source>
        <dbReference type="Proteomes" id="UP001520878"/>
    </source>
</evidence>
<dbReference type="EMBL" id="JAJEWP010000004">
    <property type="protein sequence ID" value="MCC2617486.1"/>
    <property type="molecule type" value="Genomic_DNA"/>
</dbReference>
<organism evidence="1 2">
    <name type="scientific">Fluctibacter halophilus</name>
    <dbReference type="NCBI Taxonomy" id="226011"/>
    <lineage>
        <taxon>Bacteria</taxon>
        <taxon>Pseudomonadati</taxon>
        <taxon>Pseudomonadota</taxon>
        <taxon>Gammaproteobacteria</taxon>
        <taxon>Alteromonadales</taxon>
        <taxon>Alteromonadaceae</taxon>
        <taxon>Fluctibacter</taxon>
    </lineage>
</organism>
<reference evidence="1 2" key="1">
    <citation type="submission" date="2021-10" db="EMBL/GenBank/DDBJ databases">
        <title>Draft genome of Aestuariibacter halophilus JC2043.</title>
        <authorList>
            <person name="Emsley S.A."/>
            <person name="Pfannmuller K.M."/>
            <person name="Ushijima B."/>
            <person name="Saw J.H."/>
            <person name="Videau P."/>
        </authorList>
    </citation>
    <scope>NUCLEOTIDE SEQUENCE [LARGE SCALE GENOMIC DNA]</scope>
    <source>
        <strain evidence="1 2">JC2043</strain>
    </source>
</reference>
<keyword evidence="2" id="KW-1185">Reference proteome</keyword>